<keyword evidence="1 3" id="KW-0378">Hydrolase</keyword>
<dbReference type="PANTHER" id="PTHR11203">
    <property type="entry name" value="CLEAVAGE AND POLYADENYLATION SPECIFICITY FACTOR FAMILY MEMBER"/>
    <property type="match status" value="1"/>
</dbReference>
<dbReference type="PANTHER" id="PTHR11203:SF52">
    <property type="entry name" value="MRNA 3-END PROCESSING FACTOR"/>
    <property type="match status" value="1"/>
</dbReference>
<dbReference type="Pfam" id="PF07521">
    <property type="entry name" value="RMMBL"/>
    <property type="match status" value="1"/>
</dbReference>
<protein>
    <submittedName>
        <fullName evidence="3">MBL fold metallo-hydrolase</fullName>
        <ecNumber evidence="3">3.-.-.-</ecNumber>
    </submittedName>
</protein>
<dbReference type="GO" id="GO:0016787">
    <property type="term" value="F:hydrolase activity"/>
    <property type="evidence" value="ECO:0007669"/>
    <property type="project" value="UniProtKB-KW"/>
</dbReference>
<sequence length="217" mass="23838">AVEERWAERVRTTIWEGGTVVAPAFAIGRTQEMMLVAANADLQPYVDGMGVGVTEMLRQYPTFLRDPEAFRRATSGARFVTGRDGQRERIADDNELIVTTSGMLAGGPVHSYLPVIRGNPTNAVTLTGYQVEGTPGRELQDRGRMEINRRVRPVSATVESYDFSAHADRDGLESFLDDYADARVVIVHGDRCESFAADLKKTGFDASAPELGDRIDV</sequence>
<dbReference type="InterPro" id="IPR050698">
    <property type="entry name" value="MBL"/>
</dbReference>
<gene>
    <name evidence="3" type="ORF">ACFQDD_07180</name>
</gene>
<dbReference type="InterPro" id="IPR011108">
    <property type="entry name" value="RMMBL"/>
</dbReference>
<name>A0ABD5T6U2_9EURY</name>
<accession>A0ABD5T6U2</accession>
<feature type="domain" description="Beta-Casp" evidence="2">
    <location>
        <begin position="30"/>
        <end position="139"/>
    </location>
</feature>
<evidence type="ECO:0000259" key="2">
    <source>
        <dbReference type="SMART" id="SM01027"/>
    </source>
</evidence>
<keyword evidence="4" id="KW-1185">Reference proteome</keyword>
<comment type="caution">
    <text evidence="3">The sequence shown here is derived from an EMBL/GenBank/DDBJ whole genome shotgun (WGS) entry which is preliminary data.</text>
</comment>
<dbReference type="InterPro" id="IPR036866">
    <property type="entry name" value="RibonucZ/Hydroxyglut_hydro"/>
</dbReference>
<organism evidence="3 4">
    <name type="scientific">Halorubrum pallidum</name>
    <dbReference type="NCBI Taxonomy" id="1526114"/>
    <lineage>
        <taxon>Archaea</taxon>
        <taxon>Methanobacteriati</taxon>
        <taxon>Methanobacteriota</taxon>
        <taxon>Stenosarchaea group</taxon>
        <taxon>Halobacteria</taxon>
        <taxon>Halobacteriales</taxon>
        <taxon>Haloferacaceae</taxon>
        <taxon>Halorubrum</taxon>
    </lineage>
</organism>
<dbReference type="EMBL" id="JBHSWT010000328">
    <property type="protein sequence ID" value="MFC6771296.1"/>
    <property type="molecule type" value="Genomic_DNA"/>
</dbReference>
<dbReference type="SUPFAM" id="SSF56281">
    <property type="entry name" value="Metallo-hydrolase/oxidoreductase"/>
    <property type="match status" value="1"/>
</dbReference>
<reference evidence="3 4" key="1">
    <citation type="journal article" date="2019" name="Int. J. Syst. Evol. Microbiol.">
        <title>The Global Catalogue of Microorganisms (GCM) 10K type strain sequencing project: providing services to taxonomists for standard genome sequencing and annotation.</title>
        <authorList>
            <consortium name="The Broad Institute Genomics Platform"/>
            <consortium name="The Broad Institute Genome Sequencing Center for Infectious Disease"/>
            <person name="Wu L."/>
            <person name="Ma J."/>
        </authorList>
    </citation>
    <scope>NUCLEOTIDE SEQUENCE [LARGE SCALE GENOMIC DNA]</scope>
    <source>
        <strain evidence="3 4">PJ61</strain>
    </source>
</reference>
<evidence type="ECO:0000313" key="3">
    <source>
        <dbReference type="EMBL" id="MFC6771296.1"/>
    </source>
</evidence>
<dbReference type="InterPro" id="IPR022712">
    <property type="entry name" value="Beta_Casp"/>
</dbReference>
<dbReference type="Pfam" id="PF10996">
    <property type="entry name" value="Beta-Casp"/>
    <property type="match status" value="1"/>
</dbReference>
<dbReference type="EC" id="3.-.-.-" evidence="3"/>
<dbReference type="SMART" id="SM01027">
    <property type="entry name" value="Beta-Casp"/>
    <property type="match status" value="1"/>
</dbReference>
<dbReference type="Proteomes" id="UP001596274">
    <property type="component" value="Unassembled WGS sequence"/>
</dbReference>
<feature type="non-terminal residue" evidence="3">
    <location>
        <position position="1"/>
    </location>
</feature>
<evidence type="ECO:0000313" key="4">
    <source>
        <dbReference type="Proteomes" id="UP001596274"/>
    </source>
</evidence>
<dbReference type="Gene3D" id="3.40.50.10890">
    <property type="match status" value="1"/>
</dbReference>
<evidence type="ECO:0000256" key="1">
    <source>
        <dbReference type="ARBA" id="ARBA00022801"/>
    </source>
</evidence>
<dbReference type="AlphaFoldDB" id="A0ABD5T6U2"/>
<proteinExistence type="predicted"/>